<feature type="domain" description="No apical meristem-associated C-terminal" evidence="2">
    <location>
        <begin position="222"/>
        <end position="415"/>
    </location>
</feature>
<feature type="compositionally biased region" description="Polar residues" evidence="1">
    <location>
        <begin position="262"/>
        <end position="305"/>
    </location>
</feature>
<sequence length="422" mass="47930">MANAKVKEEDNQNKEEQKPDISPSRKTPPKRKTQRAKRPPPPPAAAKRLPGRRRPETPEPEGLTPDEDEQIAPPPVKKSSGRTRPDTPGPDENKKLAPSPAAKEPPGRRPETPEPEGFTPDDDKQLALCWLWVHEPETMGNLASKNGRSWSQVVHQFNKVKNRPAVEAKHIRRRCCRLRMETLDFSAIYNDWKRESISTGQNTPDVELVEIAKKDYYRQVGKPFEFESAWYVLRDNPRWLTWGTTQKIQLLEAPARIEPSAASSTVSKAEFLATNSRPLSPPTHRSPQSISSSPMRNQSNTTATVSKPKPQSPNARKRTIDNLDTTKTTTISSKETEIDANERKQSEVNKENGAISIACNPAPVEENLTRLQLEVRRLEAETEYERMLLDIMEKDLTSCTDEYEKKFFIFKKRRILANLESA</sequence>
<proteinExistence type="predicted"/>
<reference evidence="3 4" key="1">
    <citation type="submission" date="2019-05" db="EMBL/GenBank/DDBJ databases">
        <title>Emergence of the Ug99 lineage of the wheat stem rust pathogen through somatic hybridization.</title>
        <authorList>
            <person name="Li F."/>
            <person name="Upadhyaya N.M."/>
            <person name="Sperschneider J."/>
            <person name="Matny O."/>
            <person name="Nguyen-Phuc H."/>
            <person name="Mago R."/>
            <person name="Raley C."/>
            <person name="Miller M.E."/>
            <person name="Silverstein K.A.T."/>
            <person name="Henningsen E."/>
            <person name="Hirsch C.D."/>
            <person name="Visser B."/>
            <person name="Pretorius Z.A."/>
            <person name="Steffenson B.J."/>
            <person name="Schwessinger B."/>
            <person name="Dodds P.N."/>
            <person name="Figueroa M."/>
        </authorList>
    </citation>
    <scope>NUCLEOTIDE SEQUENCE [LARGE SCALE GENOMIC DNA]</scope>
    <source>
        <strain evidence="3 4">Ug99</strain>
    </source>
</reference>
<comment type="caution">
    <text evidence="3">The sequence shown here is derived from an EMBL/GenBank/DDBJ whole genome shotgun (WGS) entry which is preliminary data.</text>
</comment>
<evidence type="ECO:0000313" key="4">
    <source>
        <dbReference type="Proteomes" id="UP000325313"/>
    </source>
</evidence>
<dbReference type="EMBL" id="VDEP01000236">
    <property type="protein sequence ID" value="KAA1122454.1"/>
    <property type="molecule type" value="Genomic_DNA"/>
</dbReference>
<evidence type="ECO:0000313" key="3">
    <source>
        <dbReference type="EMBL" id="KAA1122454.1"/>
    </source>
</evidence>
<name>A0A5B0RCE4_PUCGR</name>
<evidence type="ECO:0000259" key="2">
    <source>
        <dbReference type="Pfam" id="PF14303"/>
    </source>
</evidence>
<dbReference type="InterPro" id="IPR029466">
    <property type="entry name" value="NAM-associated_C"/>
</dbReference>
<feature type="region of interest" description="Disordered" evidence="1">
    <location>
        <begin position="1"/>
        <end position="121"/>
    </location>
</feature>
<accession>A0A5B0RCE4</accession>
<gene>
    <name evidence="3" type="ORF">PGTUg99_037634</name>
</gene>
<dbReference type="AlphaFoldDB" id="A0A5B0RCE4"/>
<organism evidence="3 4">
    <name type="scientific">Puccinia graminis f. sp. tritici</name>
    <dbReference type="NCBI Taxonomy" id="56615"/>
    <lineage>
        <taxon>Eukaryota</taxon>
        <taxon>Fungi</taxon>
        <taxon>Dikarya</taxon>
        <taxon>Basidiomycota</taxon>
        <taxon>Pucciniomycotina</taxon>
        <taxon>Pucciniomycetes</taxon>
        <taxon>Pucciniales</taxon>
        <taxon>Pucciniaceae</taxon>
        <taxon>Puccinia</taxon>
    </lineage>
</organism>
<dbReference type="PANTHER" id="PTHR45023:SF4">
    <property type="entry name" value="GLYCINE-RICH PROTEIN-RELATED"/>
    <property type="match status" value="1"/>
</dbReference>
<evidence type="ECO:0000256" key="1">
    <source>
        <dbReference type="SAM" id="MobiDB-lite"/>
    </source>
</evidence>
<dbReference type="PANTHER" id="PTHR45023">
    <property type="match status" value="1"/>
</dbReference>
<feature type="compositionally biased region" description="Basic residues" evidence="1">
    <location>
        <begin position="27"/>
        <end position="38"/>
    </location>
</feature>
<feature type="compositionally biased region" description="Basic and acidic residues" evidence="1">
    <location>
        <begin position="1"/>
        <end position="19"/>
    </location>
</feature>
<feature type="region of interest" description="Disordered" evidence="1">
    <location>
        <begin position="262"/>
        <end position="329"/>
    </location>
</feature>
<dbReference type="Pfam" id="PF14303">
    <property type="entry name" value="NAM-associated"/>
    <property type="match status" value="1"/>
</dbReference>
<dbReference type="Proteomes" id="UP000325313">
    <property type="component" value="Unassembled WGS sequence"/>
</dbReference>
<protein>
    <recommendedName>
        <fullName evidence="2">No apical meristem-associated C-terminal domain-containing protein</fullName>
    </recommendedName>
</protein>